<gene>
    <name evidence="1" type="ORF">ASZ90_016038</name>
</gene>
<protein>
    <submittedName>
        <fullName evidence="1">Uncharacterized protein</fullName>
    </submittedName>
</protein>
<dbReference type="AlphaFoldDB" id="A0A0W8F0Q1"/>
<accession>A0A0W8F0Q1</accession>
<sequence length="62" mass="6832">MLSDSEASSIRELLTSGAIAVSLQSEKPGTINSHRFFRGFTSMIIKIRDTGRPGNMDRDQGF</sequence>
<name>A0A0W8F0Q1_9ZZZZ</name>
<comment type="caution">
    <text evidence="1">The sequence shown here is derived from an EMBL/GenBank/DDBJ whole genome shotgun (WGS) entry which is preliminary data.</text>
</comment>
<reference evidence="1" key="1">
    <citation type="journal article" date="2015" name="Proc. Natl. Acad. Sci. U.S.A.">
        <title>Networks of energetic and metabolic interactions define dynamics in microbial communities.</title>
        <authorList>
            <person name="Embree M."/>
            <person name="Liu J.K."/>
            <person name="Al-Bassam M.M."/>
            <person name="Zengler K."/>
        </authorList>
    </citation>
    <scope>NUCLEOTIDE SEQUENCE</scope>
</reference>
<dbReference type="EMBL" id="LNQE01001672">
    <property type="protein sequence ID" value="KUG14318.1"/>
    <property type="molecule type" value="Genomic_DNA"/>
</dbReference>
<organism evidence="1">
    <name type="scientific">hydrocarbon metagenome</name>
    <dbReference type="NCBI Taxonomy" id="938273"/>
    <lineage>
        <taxon>unclassified sequences</taxon>
        <taxon>metagenomes</taxon>
        <taxon>ecological metagenomes</taxon>
    </lineage>
</organism>
<proteinExistence type="predicted"/>
<evidence type="ECO:0000313" key="1">
    <source>
        <dbReference type="EMBL" id="KUG14318.1"/>
    </source>
</evidence>